<comment type="caution">
    <text evidence="1">The sequence shown here is derived from an EMBL/GenBank/DDBJ whole genome shotgun (WGS) entry which is preliminary data.</text>
</comment>
<gene>
    <name evidence="1" type="ORF">DSO57_1007876</name>
</gene>
<dbReference type="EMBL" id="QTSX02004994">
    <property type="protein sequence ID" value="KAJ9062705.1"/>
    <property type="molecule type" value="Genomic_DNA"/>
</dbReference>
<reference evidence="1" key="1">
    <citation type="submission" date="2022-04" db="EMBL/GenBank/DDBJ databases">
        <title>Genome of the entomopathogenic fungus Entomophthora muscae.</title>
        <authorList>
            <person name="Elya C."/>
            <person name="Lovett B.R."/>
            <person name="Lee E."/>
            <person name="Macias A.M."/>
            <person name="Hajek A.E."/>
            <person name="De Bivort B.L."/>
            <person name="Kasson M.T."/>
            <person name="De Fine Licht H.H."/>
            <person name="Stajich J.E."/>
        </authorList>
    </citation>
    <scope>NUCLEOTIDE SEQUENCE</scope>
    <source>
        <strain evidence="1">Berkeley</strain>
    </source>
</reference>
<proteinExistence type="predicted"/>
<accession>A0ACC2SKA9</accession>
<evidence type="ECO:0000313" key="1">
    <source>
        <dbReference type="EMBL" id="KAJ9062705.1"/>
    </source>
</evidence>
<keyword evidence="2" id="KW-1185">Reference proteome</keyword>
<sequence length="74" mass="7868">MCVTSSINDATQYLPTGAALSIDERCSPAKSSPSGIETFNLARLSQAYTIVPHGVDHSACRNHPLKIIIPKSSV</sequence>
<evidence type="ECO:0000313" key="2">
    <source>
        <dbReference type="Proteomes" id="UP001165960"/>
    </source>
</evidence>
<organism evidence="1 2">
    <name type="scientific">Entomophthora muscae</name>
    <dbReference type="NCBI Taxonomy" id="34485"/>
    <lineage>
        <taxon>Eukaryota</taxon>
        <taxon>Fungi</taxon>
        <taxon>Fungi incertae sedis</taxon>
        <taxon>Zoopagomycota</taxon>
        <taxon>Entomophthoromycotina</taxon>
        <taxon>Entomophthoromycetes</taxon>
        <taxon>Entomophthorales</taxon>
        <taxon>Entomophthoraceae</taxon>
        <taxon>Entomophthora</taxon>
    </lineage>
</organism>
<protein>
    <submittedName>
        <fullName evidence="1">Uncharacterized protein</fullName>
    </submittedName>
</protein>
<name>A0ACC2SKA9_9FUNG</name>
<dbReference type="Proteomes" id="UP001165960">
    <property type="component" value="Unassembled WGS sequence"/>
</dbReference>